<evidence type="ECO:0000256" key="5">
    <source>
        <dbReference type="ARBA" id="ARBA00022475"/>
    </source>
</evidence>
<evidence type="ECO:0000313" key="14">
    <source>
        <dbReference type="Proteomes" id="UP000029273"/>
    </source>
</evidence>
<keyword evidence="4 11" id="KW-0813">Transport</keyword>
<evidence type="ECO:0000256" key="10">
    <source>
        <dbReference type="ARBA" id="ARBA00023136"/>
    </source>
</evidence>
<dbReference type="Proteomes" id="UP000029273">
    <property type="component" value="Unassembled WGS sequence"/>
</dbReference>
<dbReference type="PANTHER" id="PTHR34182:SF1">
    <property type="entry name" value="PROTEIN-EXPORT MEMBRANE PROTEIN SECG"/>
    <property type="match status" value="1"/>
</dbReference>
<evidence type="ECO:0000256" key="9">
    <source>
        <dbReference type="ARBA" id="ARBA00023010"/>
    </source>
</evidence>
<comment type="caution">
    <text evidence="11">Lacks conserved residue(s) required for the propagation of feature annotation.</text>
</comment>
<proteinExistence type="inferred from homology"/>
<evidence type="ECO:0000256" key="11">
    <source>
        <dbReference type="RuleBase" id="RU365087"/>
    </source>
</evidence>
<evidence type="ECO:0000256" key="8">
    <source>
        <dbReference type="ARBA" id="ARBA00022989"/>
    </source>
</evidence>
<evidence type="ECO:0000256" key="2">
    <source>
        <dbReference type="ARBA" id="ARBA00008445"/>
    </source>
</evidence>
<dbReference type="PRINTS" id="PR01651">
    <property type="entry name" value="SECGEXPORT"/>
</dbReference>
<keyword evidence="6 11" id="KW-0812">Transmembrane</keyword>
<accession>A0A1A6C705</accession>
<dbReference type="Pfam" id="PF03840">
    <property type="entry name" value="SecG"/>
    <property type="match status" value="1"/>
</dbReference>
<keyword evidence="8 11" id="KW-1133">Transmembrane helix</keyword>
<organism evidence="13 14">
    <name type="scientific">Acidihalobacter prosperus</name>
    <dbReference type="NCBI Taxonomy" id="160660"/>
    <lineage>
        <taxon>Bacteria</taxon>
        <taxon>Pseudomonadati</taxon>
        <taxon>Pseudomonadota</taxon>
        <taxon>Gammaproteobacteria</taxon>
        <taxon>Chromatiales</taxon>
        <taxon>Ectothiorhodospiraceae</taxon>
        <taxon>Acidihalobacter</taxon>
    </lineage>
</organism>
<dbReference type="GO" id="GO:0005886">
    <property type="term" value="C:plasma membrane"/>
    <property type="evidence" value="ECO:0007669"/>
    <property type="project" value="UniProtKB-SubCell"/>
</dbReference>
<feature type="region of interest" description="Disordered" evidence="12">
    <location>
        <begin position="88"/>
        <end position="120"/>
    </location>
</feature>
<keyword evidence="5 11" id="KW-1003">Cell membrane</keyword>
<dbReference type="GO" id="GO:0043952">
    <property type="term" value="P:protein transport by the Sec complex"/>
    <property type="evidence" value="ECO:0007669"/>
    <property type="project" value="TreeGrafter"/>
</dbReference>
<dbReference type="EMBL" id="JQSG02000001">
    <property type="protein sequence ID" value="OBS10343.1"/>
    <property type="molecule type" value="Genomic_DNA"/>
</dbReference>
<protein>
    <recommendedName>
        <fullName evidence="3 11">Protein-export membrane protein SecG</fullName>
    </recommendedName>
</protein>
<dbReference type="RefSeq" id="WP_082954331.1">
    <property type="nucleotide sequence ID" value="NZ_JQSG02000001.1"/>
</dbReference>
<dbReference type="AlphaFoldDB" id="A0A1A6C705"/>
<dbReference type="GO" id="GO:0065002">
    <property type="term" value="P:intracellular protein transmembrane transport"/>
    <property type="evidence" value="ECO:0007669"/>
    <property type="project" value="TreeGrafter"/>
</dbReference>
<dbReference type="OrthoDB" id="9813947at2"/>
<keyword evidence="14" id="KW-1185">Reference proteome</keyword>
<keyword evidence="10 11" id="KW-0472">Membrane</keyword>
<evidence type="ECO:0000313" key="13">
    <source>
        <dbReference type="EMBL" id="OBS10343.1"/>
    </source>
</evidence>
<evidence type="ECO:0000256" key="3">
    <source>
        <dbReference type="ARBA" id="ARBA00017876"/>
    </source>
</evidence>
<dbReference type="GO" id="GO:0015450">
    <property type="term" value="F:protein-transporting ATPase activity"/>
    <property type="evidence" value="ECO:0007669"/>
    <property type="project" value="UniProtKB-UniRule"/>
</dbReference>
<keyword evidence="9 11" id="KW-0811">Translocation</keyword>
<name>A0A1A6C705_9GAMM</name>
<evidence type="ECO:0000256" key="6">
    <source>
        <dbReference type="ARBA" id="ARBA00022692"/>
    </source>
</evidence>
<evidence type="ECO:0000256" key="4">
    <source>
        <dbReference type="ARBA" id="ARBA00022448"/>
    </source>
</evidence>
<evidence type="ECO:0000256" key="1">
    <source>
        <dbReference type="ARBA" id="ARBA00004651"/>
    </source>
</evidence>
<evidence type="ECO:0000256" key="7">
    <source>
        <dbReference type="ARBA" id="ARBA00022927"/>
    </source>
</evidence>
<comment type="function">
    <text evidence="11">Involved in protein export. Participates in an early event of protein translocation.</text>
</comment>
<sequence length="120" mass="11685">MLYTLLIVLQVVVAIAVIVLVLLQHGKGADAGAAFGSGASGTVFGARGSASFLSRATAALATVFFLNCLGLAYLAAHQNTDGGSVVDQPGAKSIIGESGKPAATTPVPSAGGSQAGGKSQ</sequence>
<comment type="subcellular location">
    <subcellularLocation>
        <location evidence="1 11">Cell membrane</location>
        <topology evidence="1 11">Multi-pass membrane protein</topology>
    </subcellularLocation>
</comment>
<evidence type="ECO:0000256" key="12">
    <source>
        <dbReference type="SAM" id="MobiDB-lite"/>
    </source>
</evidence>
<dbReference type="GO" id="GO:0009306">
    <property type="term" value="P:protein secretion"/>
    <property type="evidence" value="ECO:0007669"/>
    <property type="project" value="UniProtKB-UniRule"/>
</dbReference>
<comment type="caution">
    <text evidence="13">The sequence shown here is derived from an EMBL/GenBank/DDBJ whole genome shotgun (WGS) entry which is preliminary data.</text>
</comment>
<comment type="similarity">
    <text evidence="2 11">Belongs to the SecG family.</text>
</comment>
<gene>
    <name evidence="13" type="ORF">Thpro_020059</name>
</gene>
<keyword evidence="7 11" id="KW-0653">Protein transport</keyword>
<feature type="transmembrane region" description="Helical" evidence="11">
    <location>
        <begin position="52"/>
        <end position="74"/>
    </location>
</feature>
<dbReference type="PANTHER" id="PTHR34182">
    <property type="entry name" value="PROTEIN-EXPORT MEMBRANE PROTEIN SECG"/>
    <property type="match status" value="1"/>
</dbReference>
<dbReference type="InterPro" id="IPR004692">
    <property type="entry name" value="SecG"/>
</dbReference>
<reference evidence="13 14" key="1">
    <citation type="journal article" date="2014" name="Genome Announc.">
        <title>Draft Genome Sequence of the Iron-Oxidizing, Acidophilic, and Halotolerant 'Thiobacillus prosperus' Type Strain DSM 5130.</title>
        <authorList>
            <person name="Ossandon F.J."/>
            <person name="Cardenas J.P."/>
            <person name="Corbett M."/>
            <person name="Quatrini R."/>
            <person name="Holmes D.S."/>
            <person name="Watkin E."/>
        </authorList>
    </citation>
    <scope>NUCLEOTIDE SEQUENCE [LARGE SCALE GENOMIC DNA]</scope>
    <source>
        <strain evidence="13 14">DSM 5130</strain>
    </source>
</reference>
<dbReference type="NCBIfam" id="TIGR00810">
    <property type="entry name" value="secG"/>
    <property type="match status" value="1"/>
</dbReference>